<dbReference type="CDD" id="cd01392">
    <property type="entry name" value="HTH_LacI"/>
    <property type="match status" value="1"/>
</dbReference>
<name>A0A2T0VJ72_9MICO</name>
<dbReference type="Gene3D" id="1.10.260.40">
    <property type="entry name" value="lambda repressor-like DNA-binding domains"/>
    <property type="match status" value="1"/>
</dbReference>
<gene>
    <name evidence="5" type="ORF">B0I08_101406</name>
</gene>
<protein>
    <submittedName>
        <fullName evidence="5">LacI family transcriptional regulator</fullName>
    </submittedName>
</protein>
<evidence type="ECO:0000256" key="1">
    <source>
        <dbReference type="ARBA" id="ARBA00023015"/>
    </source>
</evidence>
<dbReference type="CDD" id="cd06296">
    <property type="entry name" value="PBP1_CatR-like"/>
    <property type="match status" value="1"/>
</dbReference>
<dbReference type="PANTHER" id="PTHR30146:SF153">
    <property type="entry name" value="LACTOSE OPERON REPRESSOR"/>
    <property type="match status" value="1"/>
</dbReference>
<dbReference type="PROSITE" id="PS00356">
    <property type="entry name" value="HTH_LACI_1"/>
    <property type="match status" value="1"/>
</dbReference>
<evidence type="ECO:0000313" key="6">
    <source>
        <dbReference type="Proteomes" id="UP000237983"/>
    </source>
</evidence>
<dbReference type="InterPro" id="IPR010982">
    <property type="entry name" value="Lambda_DNA-bd_dom_sf"/>
</dbReference>
<dbReference type="Pfam" id="PF13377">
    <property type="entry name" value="Peripla_BP_3"/>
    <property type="match status" value="1"/>
</dbReference>
<dbReference type="PROSITE" id="PS50932">
    <property type="entry name" value="HTH_LACI_2"/>
    <property type="match status" value="1"/>
</dbReference>
<feature type="domain" description="HTH lacI-type" evidence="4">
    <location>
        <begin position="10"/>
        <end position="64"/>
    </location>
</feature>
<dbReference type="GO" id="GO:0000976">
    <property type="term" value="F:transcription cis-regulatory region binding"/>
    <property type="evidence" value="ECO:0007669"/>
    <property type="project" value="TreeGrafter"/>
</dbReference>
<dbReference type="Proteomes" id="UP000237983">
    <property type="component" value="Unassembled WGS sequence"/>
</dbReference>
<dbReference type="SMART" id="SM00354">
    <property type="entry name" value="HTH_LACI"/>
    <property type="match status" value="1"/>
</dbReference>
<dbReference type="InterPro" id="IPR046335">
    <property type="entry name" value="LacI/GalR-like_sensor"/>
</dbReference>
<reference evidence="5 6" key="1">
    <citation type="submission" date="2018-03" db="EMBL/GenBank/DDBJ databases">
        <title>Genomic Encyclopedia of Type Strains, Phase III (KMG-III): the genomes of soil and plant-associated and newly described type strains.</title>
        <authorList>
            <person name="Whitman W."/>
        </authorList>
    </citation>
    <scope>NUCLEOTIDE SEQUENCE [LARGE SCALE GENOMIC DNA]</scope>
    <source>
        <strain evidence="5 6">CGMCC 1.12484</strain>
    </source>
</reference>
<comment type="caution">
    <text evidence="5">The sequence shown here is derived from an EMBL/GenBank/DDBJ whole genome shotgun (WGS) entry which is preliminary data.</text>
</comment>
<dbReference type="GO" id="GO:0003700">
    <property type="term" value="F:DNA-binding transcription factor activity"/>
    <property type="evidence" value="ECO:0007669"/>
    <property type="project" value="TreeGrafter"/>
</dbReference>
<evidence type="ECO:0000313" key="5">
    <source>
        <dbReference type="EMBL" id="PRY70276.1"/>
    </source>
</evidence>
<dbReference type="InterPro" id="IPR000843">
    <property type="entry name" value="HTH_LacI"/>
</dbReference>
<accession>A0A2T0VJ72</accession>
<keyword evidence="1" id="KW-0805">Transcription regulation</keyword>
<evidence type="ECO:0000256" key="3">
    <source>
        <dbReference type="ARBA" id="ARBA00023163"/>
    </source>
</evidence>
<dbReference type="RefSeq" id="WP_106209273.1">
    <property type="nucleotide sequence ID" value="NZ_PVTL01000001.1"/>
</dbReference>
<keyword evidence="6" id="KW-1185">Reference proteome</keyword>
<organism evidence="5 6">
    <name type="scientific">Glaciihabitans tibetensis</name>
    <dbReference type="NCBI Taxonomy" id="1266600"/>
    <lineage>
        <taxon>Bacteria</taxon>
        <taxon>Bacillati</taxon>
        <taxon>Actinomycetota</taxon>
        <taxon>Actinomycetes</taxon>
        <taxon>Micrococcales</taxon>
        <taxon>Microbacteriaceae</taxon>
        <taxon>Glaciihabitans</taxon>
    </lineage>
</organism>
<evidence type="ECO:0000256" key="2">
    <source>
        <dbReference type="ARBA" id="ARBA00023125"/>
    </source>
</evidence>
<keyword evidence="2" id="KW-0238">DNA-binding</keyword>
<dbReference type="InterPro" id="IPR028082">
    <property type="entry name" value="Peripla_BP_I"/>
</dbReference>
<sequence length="344" mass="36886">MSLSNGVSRVTLSEIATEASVSLSTISKVLNARSDVAPATRERVESLLEHHGYRRRGGEKNDSSLLELVFPELESAWSMEIIKGVESIARQHGLSVVLTESGSRHAPGAEWIAGVLRRRPAGVVLVFSDLAPHYREQLRSRVIPFVIIDPAGDPSPGVPSVGSANWSGGVQATRHLLELGHRRIAAITGPEDMMCSLARLDGFRSAMNSAGVPVDPDLIRIGDFHVDGGRRAAMELLQLQHPPTAIFAGSDLQALGVIEAARTLGVRVPEDVSVVGYDDVPLAKWASPQLTTVHQPLREMAEEASRLVLRLRDGDSAAGQTRMDLATTLVVRDSTAPFAGSAAR</sequence>
<keyword evidence="3" id="KW-0804">Transcription</keyword>
<dbReference type="AlphaFoldDB" id="A0A2T0VJ72"/>
<dbReference type="OrthoDB" id="3227375at2"/>
<evidence type="ECO:0000259" key="4">
    <source>
        <dbReference type="PROSITE" id="PS50932"/>
    </source>
</evidence>
<proteinExistence type="predicted"/>
<dbReference type="Gene3D" id="3.40.50.2300">
    <property type="match status" value="2"/>
</dbReference>
<dbReference type="Pfam" id="PF00356">
    <property type="entry name" value="LacI"/>
    <property type="match status" value="1"/>
</dbReference>
<dbReference type="SUPFAM" id="SSF47413">
    <property type="entry name" value="lambda repressor-like DNA-binding domains"/>
    <property type="match status" value="1"/>
</dbReference>
<dbReference type="SUPFAM" id="SSF53822">
    <property type="entry name" value="Periplasmic binding protein-like I"/>
    <property type="match status" value="1"/>
</dbReference>
<dbReference type="EMBL" id="PVTL01000001">
    <property type="protein sequence ID" value="PRY70276.1"/>
    <property type="molecule type" value="Genomic_DNA"/>
</dbReference>
<dbReference type="PANTHER" id="PTHR30146">
    <property type="entry name" value="LACI-RELATED TRANSCRIPTIONAL REPRESSOR"/>
    <property type="match status" value="1"/>
</dbReference>